<dbReference type="GeneID" id="5033699"/>
<proteinExistence type="predicted"/>
<dbReference type="GO" id="GO:0005829">
    <property type="term" value="C:cytosol"/>
    <property type="evidence" value="ECO:0000318"/>
    <property type="project" value="GO_Central"/>
</dbReference>
<evidence type="ECO:0008006" key="3">
    <source>
        <dbReference type="Google" id="ProtNLM"/>
    </source>
</evidence>
<dbReference type="eggNOG" id="ENOG502QZID">
    <property type="taxonomic scope" value="Eukaryota"/>
</dbReference>
<dbReference type="EMBL" id="CT868374">
    <property type="protein sequence ID" value="CAK80529.1"/>
    <property type="molecule type" value="Genomic_DNA"/>
</dbReference>
<evidence type="ECO:0000313" key="1">
    <source>
        <dbReference type="EMBL" id="CAK80529.1"/>
    </source>
</evidence>
<keyword evidence="2" id="KW-1185">Reference proteome</keyword>
<accession>A0DBW2</accession>
<dbReference type="RefSeq" id="XP_001447926.1">
    <property type="nucleotide sequence ID" value="XM_001447889.1"/>
</dbReference>
<dbReference type="SUPFAM" id="SSF48371">
    <property type="entry name" value="ARM repeat"/>
    <property type="match status" value="1"/>
</dbReference>
<dbReference type="GO" id="GO:0006606">
    <property type="term" value="P:protein import into nucleus"/>
    <property type="evidence" value="ECO:0000318"/>
    <property type="project" value="GO_Central"/>
</dbReference>
<dbReference type="Proteomes" id="UP000000600">
    <property type="component" value="Unassembled WGS sequence"/>
</dbReference>
<dbReference type="AlphaFoldDB" id="A0DBW2"/>
<dbReference type="STRING" id="5888.A0DBW2"/>
<dbReference type="GO" id="GO:0005635">
    <property type="term" value="C:nuclear envelope"/>
    <property type="evidence" value="ECO:0000318"/>
    <property type="project" value="GO_Central"/>
</dbReference>
<dbReference type="HOGENOM" id="CLU_294152_0_0_1"/>
<dbReference type="InParanoid" id="A0DBW2"/>
<dbReference type="OMA" id="WNIIRSL"/>
<reference evidence="1 2" key="1">
    <citation type="journal article" date="2006" name="Nature">
        <title>Global trends of whole-genome duplications revealed by the ciliate Paramecium tetraurelia.</title>
        <authorList>
            <consortium name="Genoscope"/>
            <person name="Aury J.-M."/>
            <person name="Jaillon O."/>
            <person name="Duret L."/>
            <person name="Noel B."/>
            <person name="Jubin C."/>
            <person name="Porcel B.M."/>
            <person name="Segurens B."/>
            <person name="Daubin V."/>
            <person name="Anthouard V."/>
            <person name="Aiach N."/>
            <person name="Arnaiz O."/>
            <person name="Billaut A."/>
            <person name="Beisson J."/>
            <person name="Blanc I."/>
            <person name="Bouhouche K."/>
            <person name="Camara F."/>
            <person name="Duharcourt S."/>
            <person name="Guigo R."/>
            <person name="Gogendeau D."/>
            <person name="Katinka M."/>
            <person name="Keller A.-M."/>
            <person name="Kissmehl R."/>
            <person name="Klotz C."/>
            <person name="Koll F."/>
            <person name="Le Moue A."/>
            <person name="Lepere C."/>
            <person name="Malinsky S."/>
            <person name="Nowacki M."/>
            <person name="Nowak J.K."/>
            <person name="Plattner H."/>
            <person name="Poulain J."/>
            <person name="Ruiz F."/>
            <person name="Serrano V."/>
            <person name="Zagulski M."/>
            <person name="Dessen P."/>
            <person name="Betermier M."/>
            <person name="Weissenbach J."/>
            <person name="Scarpelli C."/>
            <person name="Schachter V."/>
            <person name="Sperling L."/>
            <person name="Meyer E."/>
            <person name="Cohen J."/>
            <person name="Wincker P."/>
        </authorList>
    </citation>
    <scope>NUCLEOTIDE SEQUENCE [LARGE SCALE GENOMIC DNA]</scope>
    <source>
        <strain evidence="1 2">Stock d4-2</strain>
    </source>
</reference>
<name>A0DBW2_PARTE</name>
<dbReference type="KEGG" id="ptm:GSPATT00015406001"/>
<gene>
    <name evidence="1" type="ORF">GSPATT00015406001</name>
</gene>
<dbReference type="InterPro" id="IPR016024">
    <property type="entry name" value="ARM-type_fold"/>
</dbReference>
<organism evidence="1 2">
    <name type="scientific">Paramecium tetraurelia</name>
    <dbReference type="NCBI Taxonomy" id="5888"/>
    <lineage>
        <taxon>Eukaryota</taxon>
        <taxon>Sar</taxon>
        <taxon>Alveolata</taxon>
        <taxon>Ciliophora</taxon>
        <taxon>Intramacronucleata</taxon>
        <taxon>Oligohymenophorea</taxon>
        <taxon>Peniculida</taxon>
        <taxon>Parameciidae</taxon>
        <taxon>Paramecium</taxon>
    </lineage>
</organism>
<protein>
    <recommendedName>
        <fullName evidence="3">Importin N-terminal domain-containing protein</fullName>
    </recommendedName>
</protein>
<sequence length="1206" mass="140194">MSIKKPEKQYELSPFPKDIIGLIAASCVQKLQGAYTLELQQIQNRSLQEELIYRYFKGRSPPYELSEADRDELEKFDGNEYHLCEYRGEQFLKKYFHHEVLKFNECIEICDIGTAQNYKGVKILKTSICRRKCEDKMDITLKEYMRDGKFPKMEEIMKIEIKINIFQFVSNEVDKFSWMASLIYEQLVAAYTNKDNQVRNQAEKSLVNSLQENYQNFQFIAQLAEKQDKMQEQAANMLNSVVMKMLNTNPNQLTIQHAESLISVLTSQNTPLKYKQSLIQSLSQISRRNKNVKTEIERKMKEFLQGEQQWQKQSGILFFKILTDSVELQNFSNYANAITTNYDWITEYFNQCVQIITVLQEQPKELSDDFINTMKYFAQSIQDLCDKIQQQSNISREQILPILNILFSLNSFSGSLILLLQYSPSIGKQMQNSIIINTGIQIFDDKMNEIKSYILKSYMIIFQILLNTRNKSEVKKGPFGPYINPITQLLLYSILTYTNSESTNAILNKPFLRNIITYMLKLLANLGAQTEQYQIFSDSKVPLITDVIYPYLITSQQEYLKMKEEPEEFVNLALDTVDKQESDIPKTAAAQLLETLCDHIDGSTTFLANLAVIISQNAINSLSAKPVPLNEQQQTFIQAISEKKLFTEYNAVDRIESSLIVLTIMSYLIQKRQDIVGMMEQLLTDNLAFFQNIQHQIIKVRFSLFFGYYCDNLFKKDIQSQSMLMYLSILINFVQPQEPVVLYQSIDALKDVFEDDELKGKTKGLVAVVFPSLCNGLTFSIYERHFEMIINLLKKYSQVFQQNENLLIGLMQILVQRIINEQDLINKGDSQRHIYLNRCWNIIRSLADQNEYTKLLITLEQSITQLYQMLATCQKIDFDEDLILFISLCIQKLSSVTPLQMQVLPLFMNVIQKQNCRLGNLYETLNYYIHFGRNHFVDEQYQQIFFNLAFQHLQSDQSFEDIEQAEGALLIQLGIQELNTDLKKPILESILKQTLTIISKKELTGLLRSRITGIILSALYAVPELTCELLSGMFSAVYNQVLDTQYSPGYDIKLFVITMSTLINKQPNLLTSKLITTIVNNLFQQDKFEKENELKKLNNSFDGEDFDEEDDDEDDFNDQDDISEAQQQIEQFLSSIVKEDEYSIFKNTLFTIKQHYAMGIEQLKKELDNQIVVKLNDLMSFMRINTNDGIQPTRKLIKAQRRKKNN</sequence>
<evidence type="ECO:0000313" key="2">
    <source>
        <dbReference type="Proteomes" id="UP000000600"/>
    </source>
</evidence>
<dbReference type="OrthoDB" id="311990at2759"/>